<dbReference type="Proteomes" id="UP000606490">
    <property type="component" value="Unassembled WGS sequence"/>
</dbReference>
<proteinExistence type="predicted"/>
<name>A0ABS1UWT6_9PROT</name>
<evidence type="ECO:0000313" key="4">
    <source>
        <dbReference type="Proteomes" id="UP000606490"/>
    </source>
</evidence>
<dbReference type="InterPro" id="IPR038765">
    <property type="entry name" value="Papain-like_cys_pep_sf"/>
</dbReference>
<evidence type="ECO:0000259" key="2">
    <source>
        <dbReference type="PROSITE" id="PS50911"/>
    </source>
</evidence>
<feature type="signal peptide" evidence="1">
    <location>
        <begin position="1"/>
        <end position="25"/>
    </location>
</feature>
<comment type="caution">
    <text evidence="3">The sequence shown here is derived from an EMBL/GenBank/DDBJ whole genome shotgun (WGS) entry which is preliminary data.</text>
</comment>
<evidence type="ECO:0000313" key="3">
    <source>
        <dbReference type="EMBL" id="MBL6453875.1"/>
    </source>
</evidence>
<keyword evidence="1" id="KW-0732">Signal</keyword>
<feature type="domain" description="Peptidase C51" evidence="2">
    <location>
        <begin position="10"/>
        <end position="134"/>
    </location>
</feature>
<gene>
    <name evidence="3" type="ORF">JMJ55_00985</name>
</gene>
<protein>
    <submittedName>
        <fullName evidence="3">CHAP domain-containing protein</fullName>
    </submittedName>
</protein>
<dbReference type="RefSeq" id="WP_202824308.1">
    <property type="nucleotide sequence ID" value="NZ_JAEUXJ010000001.1"/>
</dbReference>
<dbReference type="PROSITE" id="PS50911">
    <property type="entry name" value="CHAP"/>
    <property type="match status" value="1"/>
</dbReference>
<organism evidence="3 4">
    <name type="scientific">Belnapia mucosa</name>
    <dbReference type="NCBI Taxonomy" id="2804532"/>
    <lineage>
        <taxon>Bacteria</taxon>
        <taxon>Pseudomonadati</taxon>
        <taxon>Pseudomonadota</taxon>
        <taxon>Alphaproteobacteria</taxon>
        <taxon>Acetobacterales</taxon>
        <taxon>Roseomonadaceae</taxon>
        <taxon>Belnapia</taxon>
    </lineage>
</organism>
<dbReference type="Gene3D" id="3.90.1720.10">
    <property type="entry name" value="endopeptidase domain like (from Nostoc punctiforme)"/>
    <property type="match status" value="1"/>
</dbReference>
<dbReference type="SUPFAM" id="SSF54001">
    <property type="entry name" value="Cysteine proteinases"/>
    <property type="match status" value="1"/>
</dbReference>
<keyword evidence="4" id="KW-1185">Reference proteome</keyword>
<accession>A0ABS1UWT6</accession>
<dbReference type="InterPro" id="IPR007921">
    <property type="entry name" value="CHAP_dom"/>
</dbReference>
<dbReference type="Pfam" id="PF05257">
    <property type="entry name" value="CHAP"/>
    <property type="match status" value="1"/>
</dbReference>
<reference evidence="3 4" key="1">
    <citation type="submission" date="2021-01" db="EMBL/GenBank/DDBJ databases">
        <title>Belnapia mucosa sp. nov. and Belnapia arida sp. nov., isolated from the Tabernas Desert (Almeria, Spain).</title>
        <authorList>
            <person name="Molina-Menor E."/>
            <person name="Vidal-Verdu A."/>
            <person name="Calonge A."/>
            <person name="Satari L."/>
            <person name="Pereto Magraner J."/>
            <person name="Porcar Miralles M."/>
        </authorList>
    </citation>
    <scope>NUCLEOTIDE SEQUENCE [LARGE SCALE GENOMIC DNA]</scope>
    <source>
        <strain evidence="3 4">T6</strain>
    </source>
</reference>
<dbReference type="EMBL" id="JAEUXJ010000001">
    <property type="protein sequence ID" value="MBL6453875.1"/>
    <property type="molecule type" value="Genomic_DNA"/>
</dbReference>
<feature type="chain" id="PRO_5047014673" evidence="1">
    <location>
        <begin position="26"/>
        <end position="163"/>
    </location>
</feature>
<sequence length="163" mass="17478">MRRLLLLGVLLALAACGTTRPPSPAAPGAGGELSCVPYARSRSGIPLQGDAWQWWEAASGRYDRSRAPQPGSVLVLMRTSRLPQGHVAVVSGLVSAREIRVDHANWASGSAKGRVARDQPVLDVSAGNDWSVVRVWYPRVSGYGATAYPAYGFIHRRSVTASR</sequence>
<dbReference type="PROSITE" id="PS51257">
    <property type="entry name" value="PROKAR_LIPOPROTEIN"/>
    <property type="match status" value="1"/>
</dbReference>
<evidence type="ECO:0000256" key="1">
    <source>
        <dbReference type="SAM" id="SignalP"/>
    </source>
</evidence>